<dbReference type="Gene3D" id="2.60.40.1080">
    <property type="match status" value="2"/>
</dbReference>
<dbReference type="Gene3D" id="3.40.50.200">
    <property type="entry name" value="Peptidase S8/S53 domain"/>
    <property type="match status" value="1"/>
</dbReference>
<dbReference type="PROSITE" id="PS00138">
    <property type="entry name" value="SUBTILASE_SER"/>
    <property type="match status" value="1"/>
</dbReference>
<dbReference type="GO" id="GO:0006508">
    <property type="term" value="P:proteolysis"/>
    <property type="evidence" value="ECO:0007669"/>
    <property type="project" value="UniProtKB-KW"/>
</dbReference>
<organism evidence="14 15">
    <name type="scientific">Domibacillus iocasae</name>
    <dbReference type="NCBI Taxonomy" id="1714016"/>
    <lineage>
        <taxon>Bacteria</taxon>
        <taxon>Bacillati</taxon>
        <taxon>Bacillota</taxon>
        <taxon>Bacilli</taxon>
        <taxon>Bacillales</taxon>
        <taxon>Bacillaceae</taxon>
        <taxon>Domibacillus</taxon>
    </lineage>
</organism>
<evidence type="ECO:0000256" key="4">
    <source>
        <dbReference type="ARBA" id="ARBA00022525"/>
    </source>
</evidence>
<evidence type="ECO:0000259" key="13">
    <source>
        <dbReference type="PROSITE" id="PS51272"/>
    </source>
</evidence>
<dbReference type="InterPro" id="IPR036852">
    <property type="entry name" value="Peptidase_S8/S53_dom_sf"/>
</dbReference>
<dbReference type="PROSITE" id="PS00136">
    <property type="entry name" value="SUBTILASE_ASP"/>
    <property type="match status" value="1"/>
</dbReference>
<dbReference type="InterPro" id="IPR023828">
    <property type="entry name" value="Peptidase_S8_Ser-AS"/>
</dbReference>
<dbReference type="PROSITE" id="PS00137">
    <property type="entry name" value="SUBTILASE_HIS"/>
    <property type="match status" value="1"/>
</dbReference>
<evidence type="ECO:0000256" key="12">
    <source>
        <dbReference type="RuleBase" id="RU003355"/>
    </source>
</evidence>
<evidence type="ECO:0000256" key="9">
    <source>
        <dbReference type="ARBA" id="ARBA00022825"/>
    </source>
</evidence>
<evidence type="ECO:0000313" key="15">
    <source>
        <dbReference type="Proteomes" id="UP000095658"/>
    </source>
</evidence>
<dbReference type="InterPro" id="IPR037045">
    <property type="entry name" value="S8pro/Inhibitor_I9_sf"/>
</dbReference>
<evidence type="ECO:0000256" key="11">
    <source>
        <dbReference type="PROSITE-ProRule" id="PRU01240"/>
    </source>
</evidence>
<dbReference type="SUPFAM" id="SSF49373">
    <property type="entry name" value="Invasin/intimin cell-adhesion fragments"/>
    <property type="match status" value="2"/>
</dbReference>
<evidence type="ECO:0000256" key="10">
    <source>
        <dbReference type="ARBA" id="ARBA00022837"/>
    </source>
</evidence>
<dbReference type="Proteomes" id="UP000095658">
    <property type="component" value="Unassembled WGS sequence"/>
</dbReference>
<dbReference type="STRING" id="1714016.BA724_01405"/>
<dbReference type="InterPro" id="IPR022398">
    <property type="entry name" value="Peptidase_S8_His-AS"/>
</dbReference>
<accession>A0A1E7DR89</accession>
<dbReference type="CDD" id="cd07477">
    <property type="entry name" value="Peptidases_S8_Subtilisin_subset"/>
    <property type="match status" value="1"/>
</dbReference>
<dbReference type="SUPFAM" id="SSF52743">
    <property type="entry name" value="Subtilisin-like"/>
    <property type="match status" value="1"/>
</dbReference>
<dbReference type="SUPFAM" id="SSF54897">
    <property type="entry name" value="Protease propeptides/inhibitors"/>
    <property type="match status" value="1"/>
</dbReference>
<comment type="similarity">
    <text evidence="3 11 12">Belongs to the peptidase S8 family.</text>
</comment>
<dbReference type="Pfam" id="PF00395">
    <property type="entry name" value="SLH"/>
    <property type="match status" value="3"/>
</dbReference>
<keyword evidence="8 11" id="KW-0378">Hydrolase</keyword>
<keyword evidence="6" id="KW-0479">Metal-binding</keyword>
<keyword evidence="5 11" id="KW-0645">Protease</keyword>
<dbReference type="InterPro" id="IPR008964">
    <property type="entry name" value="Invasin/intimin_cell_adhesion"/>
</dbReference>
<protein>
    <recommendedName>
        <fullName evidence="13">SLH domain-containing protein</fullName>
    </recommendedName>
</protein>
<dbReference type="SMART" id="SM00635">
    <property type="entry name" value="BID_2"/>
    <property type="match status" value="2"/>
</dbReference>
<dbReference type="PANTHER" id="PTHR43806">
    <property type="entry name" value="PEPTIDASE S8"/>
    <property type="match status" value="1"/>
</dbReference>
<dbReference type="PANTHER" id="PTHR43806:SF11">
    <property type="entry name" value="CEREVISIN-RELATED"/>
    <property type="match status" value="1"/>
</dbReference>
<keyword evidence="10" id="KW-0106">Calcium</keyword>
<evidence type="ECO:0000313" key="14">
    <source>
        <dbReference type="EMBL" id="OES45505.1"/>
    </source>
</evidence>
<dbReference type="PRINTS" id="PR00723">
    <property type="entry name" value="SUBTILISIN"/>
</dbReference>
<evidence type="ECO:0000256" key="2">
    <source>
        <dbReference type="ARBA" id="ARBA00004613"/>
    </source>
</evidence>
<gene>
    <name evidence="14" type="ORF">BA724_01405</name>
</gene>
<proteinExistence type="inferred from homology"/>
<feature type="active site" description="Charge relay system" evidence="11">
    <location>
        <position position="129"/>
    </location>
</feature>
<keyword evidence="9 11" id="KW-0720">Serine protease</keyword>
<dbReference type="GO" id="GO:0046872">
    <property type="term" value="F:metal ion binding"/>
    <property type="evidence" value="ECO:0007669"/>
    <property type="project" value="UniProtKB-KW"/>
</dbReference>
<keyword evidence="15" id="KW-1185">Reference proteome</keyword>
<name>A0A1E7DR89_9BACI</name>
<keyword evidence="4" id="KW-0964">Secreted</keyword>
<sequence length="736" mass="77935">MKNFVCRVISFGLLMTLHGNHPVFADSNEEKQMVIVFDEETSEQEMDKTVEGVDGDVTEAFEQVSAASVEIPEDSIDELRKDPSVKHVEEDILIHLNQQVEDWGIQATNIPAAWNSGLTGQGVKVAVIDSGIAPHSDLRVAGGVSTVAYTSSYSDDQGHGTHVAGIIGAQNNSFGVRGAAYESELYAVKAFNQDGAAYLSDMIEGIDWSISNGMDIINLSAGTQVDSVVLQSVVDRAYTEGLLIVAAAGNDGAPDGLADTVDFPARYSSVIGVGAVDSNFNRASFSSTGPAVEVAAPGVGVLSTYTGDRYAYLSGTSMAAPYVTGKLALLKQAYPRLTNEELRQVLIEHTRDLGAAGRDPFFGYGFIQASSFTEPIELEEENPLNGITLSENSFSGVPGDAIQVTAAATFKNGNVQNVTNEATWSSANTAVATVEGGRIVLNGYGSTTITVTYGDQSAVFIVNVPVPEPVQETNPVVKLEANQTILLGQPGDVINVTASATFKNGDVQNVTNGAAWSSANPAVAVVKGGRVELTGYGSTTIMVTYEGQSTMIVVNSPEPLPESETDIDSFQDVSSFYAPAIEYLVRKQISNGLSQTEFGVQKNIIRADAAIWLAKELNLNTERAPASGFVDVPSRAAGAVNALKEAGIIGGKTETRFGAYDPLTRGEVALILQRAYNLSGDGRSSSFTDVSPRYKAAVDALIANNITYGLTATQFGVSRNITRGQLAVFLYRLSSK</sequence>
<dbReference type="PROSITE" id="PS51892">
    <property type="entry name" value="SUBTILASE"/>
    <property type="match status" value="1"/>
</dbReference>
<dbReference type="InterPro" id="IPR003343">
    <property type="entry name" value="Big_2"/>
</dbReference>
<comment type="subcellular location">
    <subcellularLocation>
        <location evidence="2">Secreted</location>
    </subcellularLocation>
</comment>
<feature type="active site" description="Charge relay system" evidence="11">
    <location>
        <position position="317"/>
    </location>
</feature>
<keyword evidence="7" id="KW-0732">Signal</keyword>
<dbReference type="GO" id="GO:0004252">
    <property type="term" value="F:serine-type endopeptidase activity"/>
    <property type="evidence" value="ECO:0007669"/>
    <property type="project" value="UniProtKB-UniRule"/>
</dbReference>
<dbReference type="InterPro" id="IPR001119">
    <property type="entry name" value="SLH_dom"/>
</dbReference>
<feature type="active site" description="Charge relay system" evidence="11">
    <location>
        <position position="159"/>
    </location>
</feature>
<evidence type="ECO:0000256" key="6">
    <source>
        <dbReference type="ARBA" id="ARBA00022723"/>
    </source>
</evidence>
<dbReference type="InterPro" id="IPR050131">
    <property type="entry name" value="Peptidase_S8_subtilisin-like"/>
</dbReference>
<dbReference type="Gene3D" id="3.30.70.80">
    <property type="entry name" value="Peptidase S8 propeptide/proteinase inhibitor I9"/>
    <property type="match status" value="1"/>
</dbReference>
<dbReference type="InterPro" id="IPR034202">
    <property type="entry name" value="Subtilisin_Carlsberg-like"/>
</dbReference>
<dbReference type="AlphaFoldDB" id="A0A1E7DR89"/>
<reference evidence="14 15" key="1">
    <citation type="submission" date="2016-06" db="EMBL/GenBank/DDBJ databases">
        <title>Domibacillus iocasae genome sequencing.</title>
        <authorList>
            <person name="Verma A."/>
            <person name="Pal Y."/>
            <person name="Ojha A.K."/>
            <person name="Krishnamurthi S."/>
        </authorList>
    </citation>
    <scope>NUCLEOTIDE SEQUENCE [LARGE SCALE GENOMIC DNA]</scope>
    <source>
        <strain evidence="14 15">DSM 29979</strain>
    </source>
</reference>
<feature type="domain" description="SLH" evidence="13">
    <location>
        <begin position="623"/>
        <end position="686"/>
    </location>
</feature>
<dbReference type="Pfam" id="PF00082">
    <property type="entry name" value="Peptidase_S8"/>
    <property type="match status" value="1"/>
</dbReference>
<evidence type="ECO:0000256" key="8">
    <source>
        <dbReference type="ARBA" id="ARBA00022801"/>
    </source>
</evidence>
<dbReference type="GO" id="GO:0005576">
    <property type="term" value="C:extracellular region"/>
    <property type="evidence" value="ECO:0007669"/>
    <property type="project" value="UniProtKB-SubCell"/>
</dbReference>
<dbReference type="InterPro" id="IPR000209">
    <property type="entry name" value="Peptidase_S8/S53_dom"/>
</dbReference>
<evidence type="ECO:0000256" key="3">
    <source>
        <dbReference type="ARBA" id="ARBA00011073"/>
    </source>
</evidence>
<comment type="cofactor">
    <cofactor evidence="1">
        <name>Ca(2+)</name>
        <dbReference type="ChEBI" id="CHEBI:29108"/>
    </cofactor>
</comment>
<evidence type="ECO:0000256" key="7">
    <source>
        <dbReference type="ARBA" id="ARBA00022729"/>
    </source>
</evidence>
<evidence type="ECO:0000256" key="5">
    <source>
        <dbReference type="ARBA" id="ARBA00022670"/>
    </source>
</evidence>
<dbReference type="InterPro" id="IPR015500">
    <property type="entry name" value="Peptidase_S8_subtilisin-rel"/>
</dbReference>
<comment type="caution">
    <text evidence="14">The sequence shown here is derived from an EMBL/GenBank/DDBJ whole genome shotgun (WGS) entry which is preliminary data.</text>
</comment>
<dbReference type="OrthoDB" id="9798386at2"/>
<dbReference type="EMBL" id="MAMP01000012">
    <property type="protein sequence ID" value="OES45505.1"/>
    <property type="molecule type" value="Genomic_DNA"/>
</dbReference>
<evidence type="ECO:0000256" key="1">
    <source>
        <dbReference type="ARBA" id="ARBA00001913"/>
    </source>
</evidence>
<dbReference type="PROSITE" id="PS51272">
    <property type="entry name" value="SLH"/>
    <property type="match status" value="1"/>
</dbReference>
<dbReference type="InterPro" id="IPR023827">
    <property type="entry name" value="Peptidase_S8_Asp-AS"/>
</dbReference>